<protein>
    <recommendedName>
        <fullName evidence="5">Multiple inositol polyphosphate phosphatase 1</fullName>
        <ecNumber evidence="4">3.1.3.62</ecNumber>
        <ecNumber evidence="3">3.1.3.80</ecNumber>
    </recommendedName>
    <alternativeName>
        <fullName evidence="11">2,3-bisphosphoglycerate 3-phosphatase</fullName>
    </alternativeName>
</protein>
<evidence type="ECO:0000256" key="1">
    <source>
        <dbReference type="ARBA" id="ARBA00004236"/>
    </source>
</evidence>
<dbReference type="GO" id="GO:0003993">
    <property type="term" value="F:acid phosphatase activity"/>
    <property type="evidence" value="ECO:0007669"/>
    <property type="project" value="TreeGrafter"/>
</dbReference>
<evidence type="ECO:0000256" key="11">
    <source>
        <dbReference type="ARBA" id="ARBA00031642"/>
    </source>
</evidence>
<comment type="catalytic activity">
    <reaction evidence="13">
        <text>1D-myo-inositol 1,2,4,5,6-pentakisphosphate + H2O = 1D-myo-inositol 1,2,5,6-tetrakisphosphate + phosphate</text>
        <dbReference type="Rhea" id="RHEA:77115"/>
        <dbReference type="ChEBI" id="CHEBI:15377"/>
        <dbReference type="ChEBI" id="CHEBI:43474"/>
        <dbReference type="ChEBI" id="CHEBI:57798"/>
        <dbReference type="ChEBI" id="CHEBI:195535"/>
        <dbReference type="EC" id="3.1.3.62"/>
    </reaction>
    <physiologicalReaction direction="left-to-right" evidence="13">
        <dbReference type="Rhea" id="RHEA:77116"/>
    </physiologicalReaction>
</comment>
<dbReference type="PIRSF" id="PIRSF000894">
    <property type="entry name" value="Acid_phosphatase"/>
    <property type="match status" value="1"/>
</dbReference>
<evidence type="ECO:0000256" key="2">
    <source>
        <dbReference type="ARBA" id="ARBA00008422"/>
    </source>
</evidence>
<evidence type="ECO:0000256" key="14">
    <source>
        <dbReference type="ARBA" id="ARBA00043691"/>
    </source>
</evidence>
<feature type="disulfide bond" evidence="16">
    <location>
        <begin position="417"/>
        <end position="422"/>
    </location>
</feature>
<keyword evidence="10" id="KW-0325">Glycoprotein</keyword>
<gene>
    <name evidence="19" type="primary">LOC113206001</name>
</gene>
<evidence type="ECO:0000256" key="13">
    <source>
        <dbReference type="ARBA" id="ARBA00043671"/>
    </source>
</evidence>
<evidence type="ECO:0000256" key="17">
    <source>
        <dbReference type="SAM" id="SignalP"/>
    </source>
</evidence>
<feature type="chain" id="PRO_5038446911" description="Multiple inositol polyphosphate phosphatase 1" evidence="17">
    <location>
        <begin position="21"/>
        <end position="473"/>
    </location>
</feature>
<dbReference type="Proteomes" id="UP000504606">
    <property type="component" value="Unplaced"/>
</dbReference>
<dbReference type="RefSeq" id="XP_052120129.1">
    <property type="nucleotide sequence ID" value="XM_052264169.1"/>
</dbReference>
<keyword evidence="16" id="KW-1015">Disulfide bond</keyword>
<evidence type="ECO:0000256" key="7">
    <source>
        <dbReference type="ARBA" id="ARBA00022729"/>
    </source>
</evidence>
<comment type="catalytic activity">
    <reaction evidence="14">
        <text>1D-myo-inositol hexakisphosphate + H2O = 1D-myo-inositol 1,2,4,5,6-pentakisphosphate + phosphate</text>
        <dbReference type="Rhea" id="RHEA:16989"/>
        <dbReference type="ChEBI" id="CHEBI:15377"/>
        <dbReference type="ChEBI" id="CHEBI:43474"/>
        <dbReference type="ChEBI" id="CHEBI:57798"/>
        <dbReference type="ChEBI" id="CHEBI:58130"/>
        <dbReference type="EC" id="3.1.3.62"/>
    </reaction>
    <physiologicalReaction direction="left-to-right" evidence="14">
        <dbReference type="Rhea" id="RHEA:16990"/>
    </physiologicalReaction>
</comment>
<dbReference type="Gene3D" id="3.40.50.1240">
    <property type="entry name" value="Phosphoglycerate mutase-like"/>
    <property type="match status" value="1"/>
</dbReference>
<evidence type="ECO:0000256" key="5">
    <source>
        <dbReference type="ARBA" id="ARBA00018097"/>
    </source>
</evidence>
<keyword evidence="7 17" id="KW-0732">Signal</keyword>
<dbReference type="GO" id="GO:0005886">
    <property type="term" value="C:plasma membrane"/>
    <property type="evidence" value="ECO:0007669"/>
    <property type="project" value="UniProtKB-SubCell"/>
</dbReference>
<evidence type="ECO:0000256" key="10">
    <source>
        <dbReference type="ARBA" id="ARBA00023180"/>
    </source>
</evidence>
<dbReference type="FunFam" id="3.40.50.1240:FF:000014">
    <property type="entry name" value="Multiple inositol polyphosphate phosphatase 1"/>
    <property type="match status" value="1"/>
</dbReference>
<dbReference type="EC" id="3.1.3.80" evidence="3"/>
<feature type="disulfide bond" evidence="16">
    <location>
        <begin position="258"/>
        <end position="273"/>
    </location>
</feature>
<dbReference type="PANTHER" id="PTHR20963">
    <property type="entry name" value="MULTIPLE INOSITOL POLYPHOSPHATE PHOSPHATASE-RELATED"/>
    <property type="match status" value="1"/>
</dbReference>
<dbReference type="Pfam" id="PF00328">
    <property type="entry name" value="His_Phos_2"/>
    <property type="match status" value="1"/>
</dbReference>
<evidence type="ECO:0000256" key="15">
    <source>
        <dbReference type="ARBA" id="ARBA00043832"/>
    </source>
</evidence>
<accession>A0A9C6TZM1</accession>
<dbReference type="InterPro" id="IPR000560">
    <property type="entry name" value="His_Pase_clade-2"/>
</dbReference>
<keyword evidence="18" id="KW-1185">Reference proteome</keyword>
<comment type="catalytic activity">
    <reaction evidence="15">
        <text>(2R)-2,3-bisphosphoglycerate + H2O = (2R)-2-phosphoglycerate + phosphate</text>
        <dbReference type="Rhea" id="RHEA:27381"/>
        <dbReference type="ChEBI" id="CHEBI:15377"/>
        <dbReference type="ChEBI" id="CHEBI:43474"/>
        <dbReference type="ChEBI" id="CHEBI:58248"/>
        <dbReference type="ChEBI" id="CHEBI:58289"/>
        <dbReference type="EC" id="3.1.3.80"/>
    </reaction>
    <physiologicalReaction direction="left-to-right" evidence="15">
        <dbReference type="Rhea" id="RHEA:27382"/>
    </physiologicalReaction>
</comment>
<name>A0A9C6TZM1_FRAOC</name>
<dbReference type="PANTHER" id="PTHR20963:SF8">
    <property type="entry name" value="MULTIPLE INOSITOL POLYPHOSPHATE PHOSPHATASE 1"/>
    <property type="match status" value="1"/>
</dbReference>
<keyword evidence="9" id="KW-0472">Membrane</keyword>
<dbReference type="EC" id="3.1.3.62" evidence="4"/>
<dbReference type="CDD" id="cd07061">
    <property type="entry name" value="HP_HAP_like"/>
    <property type="match status" value="1"/>
</dbReference>
<dbReference type="SUPFAM" id="SSF53254">
    <property type="entry name" value="Phosphoglycerate mutase-like"/>
    <property type="match status" value="1"/>
</dbReference>
<dbReference type="GO" id="GO:0034417">
    <property type="term" value="F:bisphosphoglycerate 3-phosphatase activity"/>
    <property type="evidence" value="ECO:0007669"/>
    <property type="project" value="UniProtKB-EC"/>
</dbReference>
<evidence type="ECO:0000256" key="16">
    <source>
        <dbReference type="PIRSR" id="PIRSR000894-2"/>
    </source>
</evidence>
<evidence type="ECO:0000313" key="18">
    <source>
        <dbReference type="Proteomes" id="UP000504606"/>
    </source>
</evidence>
<evidence type="ECO:0000256" key="3">
    <source>
        <dbReference type="ARBA" id="ARBA00012976"/>
    </source>
</evidence>
<evidence type="ECO:0000256" key="4">
    <source>
        <dbReference type="ARBA" id="ARBA00013040"/>
    </source>
</evidence>
<comment type="subcellular location">
    <subcellularLocation>
        <location evidence="1">Cell membrane</location>
    </subcellularLocation>
</comment>
<dbReference type="GO" id="GO:0052745">
    <property type="term" value="F:inositol phosphate phosphatase activity"/>
    <property type="evidence" value="ECO:0007669"/>
    <property type="project" value="TreeGrafter"/>
</dbReference>
<proteinExistence type="inferred from homology"/>
<sequence length="473" mass="53714">MWPALLLLLLGAALVRDAHAQADDQADYCLAKDQFPYLYFGSKTAYERVYDHKESPQNVPYCRPLTVWTMGTPATRFPDEALIKRMASLEGLKDLIRRNHDRHSGRLCAEDLAALARWHLNVTEDRAHWLTGQGQADLSFLARRLKRRLPELLNTTYSESRFRFRYASGQRTHESAEAFASGLFSNEVELPRPVENDPLLEFDELCPAWRKDRERALKEVEIFEIGAEMEQTIARVSYRLGFHYNLSMENVDLMWEMCRYDKAWKYVSLSPWCSAFTEDDLKVMEYRADLQYYYSYSYGNQLNVKLGCPPVKDMMDHFTRAEMSGGAAFESIPPPTGVFYFTHDSALHMMLAALGVAKDPVPLMASNMEQQAKRAFRTSFIGSFAANLAAVFYTCDQGERHRVMFYLRERIVEMEGCQVGLCSWNHLRTKLAKAANGCDLNFCHTSGSAPFSASSVLAAAAAAALLAARRLAA</sequence>
<evidence type="ECO:0000313" key="19">
    <source>
        <dbReference type="RefSeq" id="XP_052120129.1"/>
    </source>
</evidence>
<evidence type="ECO:0000256" key="6">
    <source>
        <dbReference type="ARBA" id="ARBA00022475"/>
    </source>
</evidence>
<comment type="catalytic activity">
    <reaction evidence="12">
        <text>1D-myo-inositol 1,2,5,6-tetrakisphosphate + H2O = 1D-myo-inositol 1,2,6-trisphosphate + phosphate</text>
        <dbReference type="Rhea" id="RHEA:77119"/>
        <dbReference type="ChEBI" id="CHEBI:15377"/>
        <dbReference type="ChEBI" id="CHEBI:43474"/>
        <dbReference type="ChEBI" id="CHEBI:195535"/>
        <dbReference type="ChEBI" id="CHEBI:195537"/>
        <dbReference type="EC" id="3.1.3.62"/>
    </reaction>
    <physiologicalReaction direction="left-to-right" evidence="12">
        <dbReference type="Rhea" id="RHEA:77120"/>
    </physiologicalReaction>
</comment>
<keyword evidence="8" id="KW-0378">Hydrolase</keyword>
<dbReference type="GeneID" id="113206001"/>
<evidence type="ECO:0000256" key="9">
    <source>
        <dbReference type="ARBA" id="ARBA00023136"/>
    </source>
</evidence>
<organism evidence="18 19">
    <name type="scientific">Frankliniella occidentalis</name>
    <name type="common">Western flower thrips</name>
    <name type="synonym">Euthrips occidentalis</name>
    <dbReference type="NCBI Taxonomy" id="133901"/>
    <lineage>
        <taxon>Eukaryota</taxon>
        <taxon>Metazoa</taxon>
        <taxon>Ecdysozoa</taxon>
        <taxon>Arthropoda</taxon>
        <taxon>Hexapoda</taxon>
        <taxon>Insecta</taxon>
        <taxon>Pterygota</taxon>
        <taxon>Neoptera</taxon>
        <taxon>Paraneoptera</taxon>
        <taxon>Thysanoptera</taxon>
        <taxon>Terebrantia</taxon>
        <taxon>Thripoidea</taxon>
        <taxon>Thripidae</taxon>
        <taxon>Frankliniella</taxon>
    </lineage>
</organism>
<dbReference type="InterPro" id="IPR016274">
    <property type="entry name" value="Histidine_acid_Pase_euk"/>
</dbReference>
<dbReference type="AlphaFoldDB" id="A0A9C6TZM1"/>
<evidence type="ECO:0000256" key="8">
    <source>
        <dbReference type="ARBA" id="ARBA00022801"/>
    </source>
</evidence>
<feature type="signal peptide" evidence="17">
    <location>
        <begin position="1"/>
        <end position="20"/>
    </location>
</feature>
<evidence type="ECO:0000256" key="12">
    <source>
        <dbReference type="ARBA" id="ARBA00043668"/>
    </source>
</evidence>
<reference evidence="19" key="1">
    <citation type="submission" date="2025-08" db="UniProtKB">
        <authorList>
            <consortium name="RefSeq"/>
        </authorList>
    </citation>
    <scope>IDENTIFICATION</scope>
    <source>
        <tissue evidence="19">Whole organism</tissue>
    </source>
</reference>
<comment type="similarity">
    <text evidence="2">Belongs to the histidine acid phosphatase family. MINPP1 subfamily.</text>
</comment>
<dbReference type="InterPro" id="IPR029033">
    <property type="entry name" value="His_PPase_superfam"/>
</dbReference>
<keyword evidence="6" id="KW-1003">Cell membrane</keyword>